<keyword evidence="2 5" id="KW-0812">Transmembrane</keyword>
<feature type="transmembrane region" description="Helical" evidence="5">
    <location>
        <begin position="39"/>
        <end position="58"/>
    </location>
</feature>
<protein>
    <recommendedName>
        <fullName evidence="6">Lipopolysaccharide assembly protein A domain-containing protein</fullName>
    </recommendedName>
</protein>
<dbReference type="Proteomes" id="UP000183994">
    <property type="component" value="Unassembled WGS sequence"/>
</dbReference>
<evidence type="ECO:0000256" key="3">
    <source>
        <dbReference type="ARBA" id="ARBA00022989"/>
    </source>
</evidence>
<evidence type="ECO:0000256" key="4">
    <source>
        <dbReference type="ARBA" id="ARBA00023136"/>
    </source>
</evidence>
<dbReference type="RefSeq" id="WP_073478792.1">
    <property type="nucleotide sequence ID" value="NZ_FQZU01000052.1"/>
</dbReference>
<gene>
    <name evidence="7" type="ORF">SAMN02745216_04811</name>
</gene>
<dbReference type="EMBL" id="FQZU01000052">
    <property type="protein sequence ID" value="SHL20344.1"/>
    <property type="molecule type" value="Genomic_DNA"/>
</dbReference>
<proteinExistence type="predicted"/>
<accession>A0A1M6YPU0</accession>
<evidence type="ECO:0000313" key="8">
    <source>
        <dbReference type="Proteomes" id="UP000183994"/>
    </source>
</evidence>
<name>A0A1M6YPU0_9BACT</name>
<dbReference type="OrthoDB" id="1454355at2"/>
<evidence type="ECO:0000256" key="5">
    <source>
        <dbReference type="SAM" id="Phobius"/>
    </source>
</evidence>
<evidence type="ECO:0000313" key="7">
    <source>
        <dbReference type="EMBL" id="SHL20344.1"/>
    </source>
</evidence>
<keyword evidence="3 5" id="KW-1133">Transmembrane helix</keyword>
<organism evidence="7 8">
    <name type="scientific">Desulfatibacillum alkenivorans DSM 16219</name>
    <dbReference type="NCBI Taxonomy" id="1121393"/>
    <lineage>
        <taxon>Bacteria</taxon>
        <taxon>Pseudomonadati</taxon>
        <taxon>Thermodesulfobacteriota</taxon>
        <taxon>Desulfobacteria</taxon>
        <taxon>Desulfobacterales</taxon>
        <taxon>Desulfatibacillaceae</taxon>
        <taxon>Desulfatibacillum</taxon>
    </lineage>
</organism>
<evidence type="ECO:0000256" key="1">
    <source>
        <dbReference type="ARBA" id="ARBA00022475"/>
    </source>
</evidence>
<sequence>MTVKKVVRILIGLLFVIFVIQNAEVVEVRFLFWGAEASRALVLCCVFALGLIAGWLPIRITKKKESAGKE</sequence>
<dbReference type="AlphaFoldDB" id="A0A1M6YPU0"/>
<feature type="domain" description="Lipopolysaccharide assembly protein A" evidence="6">
    <location>
        <begin position="21"/>
        <end position="57"/>
    </location>
</feature>
<keyword evidence="4 5" id="KW-0472">Membrane</keyword>
<keyword evidence="8" id="KW-1185">Reference proteome</keyword>
<evidence type="ECO:0000256" key="2">
    <source>
        <dbReference type="ARBA" id="ARBA00022692"/>
    </source>
</evidence>
<dbReference type="GO" id="GO:0005886">
    <property type="term" value="C:plasma membrane"/>
    <property type="evidence" value="ECO:0007669"/>
    <property type="project" value="InterPro"/>
</dbReference>
<dbReference type="Pfam" id="PF06305">
    <property type="entry name" value="LapA_dom"/>
    <property type="match status" value="1"/>
</dbReference>
<dbReference type="STRING" id="1121393.SAMN02745216_04811"/>
<keyword evidence="1" id="KW-1003">Cell membrane</keyword>
<dbReference type="InterPro" id="IPR010445">
    <property type="entry name" value="LapA_dom"/>
</dbReference>
<reference evidence="8" key="1">
    <citation type="submission" date="2016-11" db="EMBL/GenBank/DDBJ databases">
        <authorList>
            <person name="Varghese N."/>
            <person name="Submissions S."/>
        </authorList>
    </citation>
    <scope>NUCLEOTIDE SEQUENCE [LARGE SCALE GENOMIC DNA]</scope>
    <source>
        <strain evidence="8">DSM 16219</strain>
    </source>
</reference>
<evidence type="ECO:0000259" key="6">
    <source>
        <dbReference type="Pfam" id="PF06305"/>
    </source>
</evidence>